<gene>
    <name evidence="10" type="ORF">FPH17_08520</name>
</gene>
<evidence type="ECO:0000313" key="11">
    <source>
        <dbReference type="Proteomes" id="UP000320747"/>
    </source>
</evidence>
<evidence type="ECO:0000256" key="4">
    <source>
        <dbReference type="ARBA" id="ARBA00022475"/>
    </source>
</evidence>
<keyword evidence="3 8" id="KW-0813">Transport</keyword>
<feature type="transmembrane region" description="Helical" evidence="8">
    <location>
        <begin position="438"/>
        <end position="459"/>
    </location>
</feature>
<feature type="transmembrane region" description="Helical" evidence="8">
    <location>
        <begin position="408"/>
        <end position="426"/>
    </location>
</feature>
<evidence type="ECO:0000256" key="2">
    <source>
        <dbReference type="ARBA" id="ARBA00009261"/>
    </source>
</evidence>
<dbReference type="InterPro" id="IPR001463">
    <property type="entry name" value="Na/Ala_symport"/>
</dbReference>
<name>A0ABY3E0C2_9CORY</name>
<dbReference type="NCBIfam" id="TIGR00835">
    <property type="entry name" value="agcS"/>
    <property type="match status" value="1"/>
</dbReference>
<evidence type="ECO:0000256" key="1">
    <source>
        <dbReference type="ARBA" id="ARBA00004651"/>
    </source>
</evidence>
<dbReference type="Pfam" id="PF01235">
    <property type="entry name" value="Na_Ala_symp"/>
    <property type="match status" value="1"/>
</dbReference>
<feature type="transmembrane region" description="Helical" evidence="8">
    <location>
        <begin position="302"/>
        <end position="320"/>
    </location>
</feature>
<keyword evidence="6 8" id="KW-1133">Transmembrane helix</keyword>
<reference evidence="10 11" key="1">
    <citation type="submission" date="2019-07" db="EMBL/GenBank/DDBJ databases">
        <title>Draft genome of Corynebacterium godavarianum and other related strains.</title>
        <authorList>
            <person name="Bernier A.-M."/>
            <person name="Bernard K."/>
        </authorList>
    </citation>
    <scope>NUCLEOTIDE SEQUENCE [LARGE SCALE GENOMIC DNA]</scope>
    <source>
        <strain evidence="10 11">LMG 29598</strain>
    </source>
</reference>
<dbReference type="EMBL" id="VMHH01000007">
    <property type="protein sequence ID" value="TSJ73020.1"/>
    <property type="molecule type" value="Genomic_DNA"/>
</dbReference>
<organism evidence="10 11">
    <name type="scientific">Corynebacterium godavarianum</name>
    <dbReference type="NCBI Taxonomy" id="2054421"/>
    <lineage>
        <taxon>Bacteria</taxon>
        <taxon>Bacillati</taxon>
        <taxon>Actinomycetota</taxon>
        <taxon>Actinomycetes</taxon>
        <taxon>Mycobacteriales</taxon>
        <taxon>Corynebacteriaceae</taxon>
        <taxon>Corynebacterium</taxon>
    </lineage>
</organism>
<dbReference type="PANTHER" id="PTHR30330">
    <property type="entry name" value="AGSS FAMILY TRANSPORTER, SODIUM-ALANINE"/>
    <property type="match status" value="1"/>
</dbReference>
<dbReference type="PROSITE" id="PS00873">
    <property type="entry name" value="NA_ALANINE_SYMP"/>
    <property type="match status" value="1"/>
</dbReference>
<sequence length="547" mass="58093">MEGFIDTVNSVIWSNWLVYLCLGAGAYFTLATLFLQIRCFPDMIRQLKSGESSDQGISSFQSLMISLAGRVGVGNIAGVATAIAFGGPGAVFWMWLVALLGSATSFIECCLAQIYKETDRDTGEYRGGPAYYIEKAYKHTAAKPFMLVYAIIFAVCMLLATSYFLPGIQANGVAAAVDNAWGVNVWISATIMAVLLAFIIIGGVKRIANFASMVVPFMAGIYIIIAIVVLFANASQIPEVFGTIVRAAFDKEAAFSGMLGAAIMWGVKRGIYSNEAGQGTGPQSAAAAEVSHPAKQGFVQAFAVYVDTLFVCSATAFIIISTDMYKVFEGQSEDGAVLYDGSLPDGVAVGPGFVQEGLNSIASGLGPAFIALAIMFFAFTTVLAYYYMAETNFTYLNRWVKNEAARKAIIWLLRALIIIAVFVGATTTPGTAWALGDIGVGATAWLNIVAIIFLQVPAMKCLWDYRRQKKAGLDPQFDPEALGIQNADFWVERKQRMIEAGTWPGVEGKVVTTAASSATTDGSTDGTANGTGSGTGTGSGSGSTIVR</sequence>
<comment type="subcellular location">
    <subcellularLocation>
        <location evidence="1 8">Cell membrane</location>
        <topology evidence="1 8">Multi-pass membrane protein</topology>
    </subcellularLocation>
</comment>
<evidence type="ECO:0000256" key="6">
    <source>
        <dbReference type="ARBA" id="ARBA00022989"/>
    </source>
</evidence>
<feature type="transmembrane region" description="Helical" evidence="8">
    <location>
        <begin position="145"/>
        <end position="165"/>
    </location>
</feature>
<dbReference type="Gene3D" id="1.20.1740.10">
    <property type="entry name" value="Amino acid/polyamine transporter I"/>
    <property type="match status" value="1"/>
</dbReference>
<keyword evidence="7 8" id="KW-0472">Membrane</keyword>
<accession>A0ABY3E0C2</accession>
<proteinExistence type="inferred from homology"/>
<dbReference type="Proteomes" id="UP000320747">
    <property type="component" value="Unassembled WGS sequence"/>
</dbReference>
<evidence type="ECO:0000256" key="7">
    <source>
        <dbReference type="ARBA" id="ARBA00023136"/>
    </source>
</evidence>
<feature type="transmembrane region" description="Helical" evidence="8">
    <location>
        <begin position="211"/>
        <end position="233"/>
    </location>
</feature>
<feature type="transmembrane region" description="Helical" evidence="8">
    <location>
        <begin position="67"/>
        <end position="86"/>
    </location>
</feature>
<evidence type="ECO:0000256" key="9">
    <source>
        <dbReference type="SAM" id="MobiDB-lite"/>
    </source>
</evidence>
<evidence type="ECO:0000256" key="3">
    <source>
        <dbReference type="ARBA" id="ARBA00022448"/>
    </source>
</evidence>
<comment type="caution">
    <text evidence="10">The sequence shown here is derived from an EMBL/GenBank/DDBJ whole genome shotgun (WGS) entry which is preliminary data.</text>
</comment>
<evidence type="ECO:0000256" key="8">
    <source>
        <dbReference type="RuleBase" id="RU363064"/>
    </source>
</evidence>
<feature type="transmembrane region" description="Helical" evidence="8">
    <location>
        <begin position="16"/>
        <end position="35"/>
    </location>
</feature>
<keyword evidence="4 8" id="KW-1003">Cell membrane</keyword>
<feature type="region of interest" description="Disordered" evidence="9">
    <location>
        <begin position="514"/>
        <end position="547"/>
    </location>
</feature>
<dbReference type="PANTHER" id="PTHR30330:SF7">
    <property type="entry name" value="SODIUM_PROTON-DEPENDENT ALANINE CARRIER PROTEIN YRBD-RELATED"/>
    <property type="match status" value="1"/>
</dbReference>
<keyword evidence="5 8" id="KW-0812">Transmembrane</keyword>
<evidence type="ECO:0000256" key="5">
    <source>
        <dbReference type="ARBA" id="ARBA00022692"/>
    </source>
</evidence>
<keyword evidence="11" id="KW-1185">Reference proteome</keyword>
<protein>
    <submittedName>
        <fullName evidence="10">Alanine:cation symporter family protein</fullName>
    </submittedName>
</protein>
<feature type="compositionally biased region" description="Gly residues" evidence="9">
    <location>
        <begin position="529"/>
        <end position="541"/>
    </location>
</feature>
<comment type="similarity">
    <text evidence="2 8">Belongs to the alanine or glycine:cation symporter (AGCS) (TC 2.A.25) family.</text>
</comment>
<feature type="compositionally biased region" description="Low complexity" evidence="9">
    <location>
        <begin position="514"/>
        <end position="528"/>
    </location>
</feature>
<feature type="transmembrane region" description="Helical" evidence="8">
    <location>
        <begin position="185"/>
        <end position="204"/>
    </location>
</feature>
<keyword evidence="8" id="KW-0769">Symport</keyword>
<evidence type="ECO:0000313" key="10">
    <source>
        <dbReference type="EMBL" id="TSJ73020.1"/>
    </source>
</evidence>
<dbReference type="PRINTS" id="PR00175">
    <property type="entry name" value="NAALASMPORT"/>
</dbReference>
<feature type="transmembrane region" description="Helical" evidence="8">
    <location>
        <begin position="368"/>
        <end position="387"/>
    </location>
</feature>